<dbReference type="PANTHER" id="PTHR34894:SF5">
    <property type="entry name" value="EF-HAND DOMAIN-CONTAINING PROTEIN"/>
    <property type="match status" value="1"/>
</dbReference>
<evidence type="ECO:0000313" key="3">
    <source>
        <dbReference type="EMBL" id="QDZ24744.1"/>
    </source>
</evidence>
<evidence type="ECO:0000313" key="4">
    <source>
        <dbReference type="Proteomes" id="UP000316726"/>
    </source>
</evidence>
<dbReference type="PANTHER" id="PTHR34894">
    <property type="entry name" value="SAM-DEPENDENT METHYLTRANSFERASE RSMI, CONSERVED SITE"/>
    <property type="match status" value="1"/>
</dbReference>
<reference evidence="3 4" key="1">
    <citation type="submission" date="2018-07" db="EMBL/GenBank/DDBJ databases">
        <title>The complete nuclear genome of the prasinophyte Chloropicon primus (CCMP1205).</title>
        <authorList>
            <person name="Pombert J.-F."/>
            <person name="Otis C."/>
            <person name="Turmel M."/>
            <person name="Lemieux C."/>
        </authorList>
    </citation>
    <scope>NUCLEOTIDE SEQUENCE [LARGE SCALE GENOMIC DNA]</scope>
    <source>
        <strain evidence="3 4">CCMP1205</strain>
    </source>
</reference>
<keyword evidence="4" id="KW-1185">Reference proteome</keyword>
<gene>
    <name evidence="3" type="ORF">A3770_14p72620</name>
</gene>
<organism evidence="3 4">
    <name type="scientific">Chloropicon primus</name>
    <dbReference type="NCBI Taxonomy" id="1764295"/>
    <lineage>
        <taxon>Eukaryota</taxon>
        <taxon>Viridiplantae</taxon>
        <taxon>Chlorophyta</taxon>
        <taxon>Chloropicophyceae</taxon>
        <taxon>Chloropicales</taxon>
        <taxon>Chloropicaceae</taxon>
        <taxon>Chloropicon</taxon>
    </lineage>
</organism>
<feature type="coiled-coil region" evidence="1">
    <location>
        <begin position="572"/>
        <end position="729"/>
    </location>
</feature>
<protein>
    <submittedName>
        <fullName evidence="3">Uncharacterized protein</fullName>
    </submittedName>
</protein>
<feature type="compositionally biased region" description="Low complexity" evidence="2">
    <location>
        <begin position="97"/>
        <end position="106"/>
    </location>
</feature>
<name>A0A5B8MZB4_9CHLO</name>
<dbReference type="STRING" id="1764295.A0A5B8MZB4"/>
<proteinExistence type="predicted"/>
<dbReference type="EMBL" id="CP031047">
    <property type="protein sequence ID" value="QDZ24744.1"/>
    <property type="molecule type" value="Genomic_DNA"/>
</dbReference>
<dbReference type="Proteomes" id="UP000316726">
    <property type="component" value="Chromosome 14"/>
</dbReference>
<accession>A0A5B8MZB4</accession>
<feature type="coiled-coil region" evidence="1">
    <location>
        <begin position="1011"/>
        <end position="1179"/>
    </location>
</feature>
<keyword evidence="1" id="KW-0175">Coiled coil</keyword>
<feature type="region of interest" description="Disordered" evidence="2">
    <location>
        <begin position="55"/>
        <end position="106"/>
    </location>
</feature>
<dbReference type="SUPFAM" id="SSF57997">
    <property type="entry name" value="Tropomyosin"/>
    <property type="match status" value="1"/>
</dbReference>
<evidence type="ECO:0000256" key="1">
    <source>
        <dbReference type="SAM" id="Coils"/>
    </source>
</evidence>
<feature type="coiled-coil region" evidence="1">
    <location>
        <begin position="376"/>
        <end position="508"/>
    </location>
</feature>
<dbReference type="Gene3D" id="3.30.2010.10">
    <property type="entry name" value="Metalloproteases ('zincins'), catalytic domain"/>
    <property type="match status" value="1"/>
</dbReference>
<sequence length="1668" mass="190399">MSSSGRQKKNLVGLSSQLQLDASSRLSIDPSNELHSSMNKALGLRKLSVSSSDLDLSMTTTPSATYNPPAHHGGRDAKEQNVRRHPRELPPLAPPATTTTTTTTTTTVSLKPQYGVGKDALGSHKTVVPTPYDEASTLVKKLNMEHSAASRLAGGAEGPGTSRANGGGLFEVGLDERSLVSAGLSSSAIDRLYRGLHNYTFAFRELIDREIAQASDNHVTLKETMVNEFGLLLNMIKSDLLSVKSKEEVLVRHAAEEKGKVGDSTAAGDVVAQEASVSKEDGLDADGVDIILRAKGTFELRNQVLQRLLLEERQQVANLSGVIKGLESKNEGLHDTVKSLEEQAVEMTKSHEDSLVQSKTQQEWFDKTLQENTHKLSQSHDTIRNLQAKLREEERQTSIIVQEKQELQINLQDATSSRDEMKSTMSVLKEKVAQSDNALKAQYEKFKDDIERVDELKSSLETTTEERNVARELYDEEAAKILKLKDEIEEREAEKSKLNARILALQKTLKDKGVELDNERSLSDGLKDEIKRLSQCESDLADTKMNLSYALDITEMKQREGEKQRLYTEDLLASAKNFLEEARRKHVELEKLNTKLEAMLREKHEQVRKLKENGKTLEDRAVASEEQAKSLHKQYEVALDGRARAEATAEELERNLKEITKKNWKLEEKLEDYRTDLRDTKRQNTKFEAHAQMLNQKLKETQERETKKENKYKDEIKRHVAQIKQLKTKVEDMAPKVKMLDKMKQSLDELQGKHSALLVDCDTWHKKYESAEKEKKSFKQKYDTASSTIGELTNKLNASEKMVKLLKTNKAENEERIKNLVQEVNTLTNERDQLMEDLKETRELFSTSETNLGYEKEDNILKEEQLADALDKLEALTEKHKKAETEKRNMTTKIRTLRSSNEELRSKFENTIDRFHEERRAWLEAVNVVRQEFSKMWNDIRDDLSSRSEVVAVAGQVNENLANTSRLLSATDAFSTYEVINNFKEMIKEETSHVKIVTKKKTQETKSAATMLKMRRALEMERRKKMKEEQEKQIELLKKQYENQSVSTSAANSVVVKEQLMKREKQFMQEMSSLQERLDKAIMDNDTEREKTKSREEDIKALEIDKERLLYQNDELSTTLQRKMRDHNEMLDEANARVQHLTLQLSNANRSRIWKEKYATQLNEQLKRARYELMQLGRQPTLVCKAIQTQYCDLWALNVLKEEERDEDTRQSWTRNMVITPHIEIMSLQKVIDLISQMFSDKLLADLSAVRAGKQESVMVEFVYDFFFDKYGLEDLTMKYLTQLGATLLHHQNHPTVRVFAGLCNLLPKDNKVTSALQFQKDMSTVMETKYLYGINWDKTLLAFNNLLAFQVSKVVPNNIYATDYPLTHTMTQGFMFEVSQMPFMREILHICRSDNLFDDLSKFDIGIPLSEQQLPQLYRLLVEACDILKVDVPGIYVAGGAVWDTCLISPGNEKPFMVITTGVIESLKPRELQVVMAQQLMPLVDKSFGPMMNACSLSNVASELFLTRDIARSQWQSAVLPTVMRLQQALDLTADRLALIVAQDFDLVIETIMKLNVSSDALGSQMNPEMLLEQAEAAGEAASKYLNRYDEKEKNLAVQGGTRKLFGARQDLDQSTDLKNVAHASLSMSLVSCSNSLSMLRARELKRWMDSGDYQGLIENSRPYNIF</sequence>
<feature type="coiled-coil region" evidence="1">
    <location>
        <begin position="761"/>
        <end position="907"/>
    </location>
</feature>
<evidence type="ECO:0000256" key="2">
    <source>
        <dbReference type="SAM" id="MobiDB-lite"/>
    </source>
</evidence>
<feature type="compositionally biased region" description="Basic and acidic residues" evidence="2">
    <location>
        <begin position="73"/>
        <end position="82"/>
    </location>
</feature>